<evidence type="ECO:0000313" key="9">
    <source>
        <dbReference type="Proteomes" id="UP000502248"/>
    </source>
</evidence>
<evidence type="ECO:0000259" key="6">
    <source>
        <dbReference type="PROSITE" id="PS50043"/>
    </source>
</evidence>
<evidence type="ECO:0000259" key="7">
    <source>
        <dbReference type="PROSITE" id="PS50110"/>
    </source>
</evidence>
<feature type="modified residue" description="4-aspartylphosphate" evidence="5">
    <location>
        <position position="53"/>
    </location>
</feature>
<dbReference type="SMART" id="SM00448">
    <property type="entry name" value="REC"/>
    <property type="match status" value="1"/>
</dbReference>
<dbReference type="InterPro" id="IPR001789">
    <property type="entry name" value="Sig_transdc_resp-reg_receiver"/>
</dbReference>
<keyword evidence="4" id="KW-0804">Transcription</keyword>
<protein>
    <submittedName>
        <fullName evidence="8">Response regulator transcription factor</fullName>
    </submittedName>
</protein>
<evidence type="ECO:0000256" key="5">
    <source>
        <dbReference type="PROSITE-ProRule" id="PRU00169"/>
    </source>
</evidence>
<dbReference type="PANTHER" id="PTHR43214:SF1">
    <property type="entry name" value="TRANSCRIPTIONAL REGULATORY PROTEIN COMA"/>
    <property type="match status" value="1"/>
</dbReference>
<dbReference type="InterPro" id="IPR058245">
    <property type="entry name" value="NreC/VraR/RcsB-like_REC"/>
</dbReference>
<dbReference type="PANTHER" id="PTHR43214">
    <property type="entry name" value="TWO-COMPONENT RESPONSE REGULATOR"/>
    <property type="match status" value="1"/>
</dbReference>
<dbReference type="InterPro" id="IPR011006">
    <property type="entry name" value="CheY-like_superfamily"/>
</dbReference>
<feature type="domain" description="Response regulatory" evidence="7">
    <location>
        <begin position="3"/>
        <end position="118"/>
    </location>
</feature>
<dbReference type="Pfam" id="PF00072">
    <property type="entry name" value="Response_reg"/>
    <property type="match status" value="1"/>
</dbReference>
<dbReference type="SMART" id="SM00421">
    <property type="entry name" value="HTH_LUXR"/>
    <property type="match status" value="1"/>
</dbReference>
<dbReference type="Pfam" id="PF00196">
    <property type="entry name" value="GerE"/>
    <property type="match status" value="1"/>
</dbReference>
<name>A0A7Z2ZMY6_9BACL</name>
<dbReference type="InterPro" id="IPR039420">
    <property type="entry name" value="WalR-like"/>
</dbReference>
<dbReference type="PROSITE" id="PS00622">
    <property type="entry name" value="HTH_LUXR_1"/>
    <property type="match status" value="1"/>
</dbReference>
<dbReference type="GO" id="GO:0003677">
    <property type="term" value="F:DNA binding"/>
    <property type="evidence" value="ECO:0007669"/>
    <property type="project" value="UniProtKB-KW"/>
</dbReference>
<dbReference type="InterPro" id="IPR016032">
    <property type="entry name" value="Sig_transdc_resp-reg_C-effctor"/>
</dbReference>
<dbReference type="PROSITE" id="PS50110">
    <property type="entry name" value="RESPONSE_REGULATORY"/>
    <property type="match status" value="1"/>
</dbReference>
<dbReference type="CDD" id="cd06170">
    <property type="entry name" value="LuxR_C_like"/>
    <property type="match status" value="1"/>
</dbReference>
<evidence type="ECO:0000313" key="8">
    <source>
        <dbReference type="EMBL" id="QJD85519.1"/>
    </source>
</evidence>
<dbReference type="Gene3D" id="3.40.50.2300">
    <property type="match status" value="1"/>
</dbReference>
<dbReference type="PROSITE" id="PS50043">
    <property type="entry name" value="HTH_LUXR_2"/>
    <property type="match status" value="1"/>
</dbReference>
<evidence type="ECO:0000256" key="2">
    <source>
        <dbReference type="ARBA" id="ARBA00023015"/>
    </source>
</evidence>
<keyword evidence="1 5" id="KW-0597">Phosphoprotein</keyword>
<dbReference type="SUPFAM" id="SSF52172">
    <property type="entry name" value="CheY-like"/>
    <property type="match status" value="1"/>
</dbReference>
<dbReference type="RefSeq" id="WP_169281780.1">
    <property type="nucleotide sequence ID" value="NZ_CP051680.1"/>
</dbReference>
<dbReference type="AlphaFoldDB" id="A0A7Z2ZMY6"/>
<feature type="domain" description="HTH luxR-type" evidence="6">
    <location>
        <begin position="145"/>
        <end position="210"/>
    </location>
</feature>
<dbReference type="KEGG" id="cheb:HH215_21590"/>
<dbReference type="SUPFAM" id="SSF46894">
    <property type="entry name" value="C-terminal effector domain of the bipartite response regulators"/>
    <property type="match status" value="1"/>
</dbReference>
<evidence type="ECO:0000256" key="3">
    <source>
        <dbReference type="ARBA" id="ARBA00023125"/>
    </source>
</evidence>
<proteinExistence type="predicted"/>
<organism evidence="8 9">
    <name type="scientific">Cohnella herbarum</name>
    <dbReference type="NCBI Taxonomy" id="2728023"/>
    <lineage>
        <taxon>Bacteria</taxon>
        <taxon>Bacillati</taxon>
        <taxon>Bacillota</taxon>
        <taxon>Bacilli</taxon>
        <taxon>Bacillales</taxon>
        <taxon>Paenibacillaceae</taxon>
        <taxon>Cohnella</taxon>
    </lineage>
</organism>
<dbReference type="PRINTS" id="PR00038">
    <property type="entry name" value="HTHLUXR"/>
</dbReference>
<dbReference type="CDD" id="cd17535">
    <property type="entry name" value="REC_NarL-like"/>
    <property type="match status" value="1"/>
</dbReference>
<dbReference type="GO" id="GO:0006355">
    <property type="term" value="P:regulation of DNA-templated transcription"/>
    <property type="evidence" value="ECO:0007669"/>
    <property type="project" value="InterPro"/>
</dbReference>
<sequence>MIPILLVDDHPSVMEGTRMILEQEGDIKVSLANSADKAIELINAQTYDVMLIDLHIGDVNGIDLAKQVLKMKPDAVILIYTGFEFNNHFNLMIEAGICGFILKTSNSEQLVTAVRCALRGEVVLPMSLVKQLRKSALHASGTKDGQQATLAISNKEYEILREIARGRSNKDIAESVLMSQRSLEYALTNLFGKLKVKSRVEAALKAKQIGFLTDLDFLEQVF</sequence>
<gene>
    <name evidence="8" type="ORF">HH215_21590</name>
</gene>
<reference evidence="8 9" key="1">
    <citation type="submission" date="2020-04" db="EMBL/GenBank/DDBJ databases">
        <title>Genome sequencing of novel species.</title>
        <authorList>
            <person name="Heo J."/>
            <person name="Kim S.-J."/>
            <person name="Kim J.-S."/>
            <person name="Hong S.-B."/>
            <person name="Kwon S.-W."/>
        </authorList>
    </citation>
    <scope>NUCLEOTIDE SEQUENCE [LARGE SCALE GENOMIC DNA]</scope>
    <source>
        <strain evidence="8 9">MFER-1</strain>
    </source>
</reference>
<dbReference type="EMBL" id="CP051680">
    <property type="protein sequence ID" value="QJD85519.1"/>
    <property type="molecule type" value="Genomic_DNA"/>
</dbReference>
<dbReference type="GO" id="GO:0000160">
    <property type="term" value="P:phosphorelay signal transduction system"/>
    <property type="evidence" value="ECO:0007669"/>
    <property type="project" value="InterPro"/>
</dbReference>
<accession>A0A7Z2ZMY6</accession>
<dbReference type="InterPro" id="IPR000792">
    <property type="entry name" value="Tscrpt_reg_LuxR_C"/>
</dbReference>
<keyword evidence="2" id="KW-0805">Transcription regulation</keyword>
<keyword evidence="9" id="KW-1185">Reference proteome</keyword>
<evidence type="ECO:0000256" key="1">
    <source>
        <dbReference type="ARBA" id="ARBA00022553"/>
    </source>
</evidence>
<keyword evidence="3" id="KW-0238">DNA-binding</keyword>
<evidence type="ECO:0000256" key="4">
    <source>
        <dbReference type="ARBA" id="ARBA00023163"/>
    </source>
</evidence>
<dbReference type="Proteomes" id="UP000502248">
    <property type="component" value="Chromosome"/>
</dbReference>